<keyword evidence="2" id="KW-0812">Transmembrane</keyword>
<feature type="transmembrane region" description="Helical" evidence="2">
    <location>
        <begin position="24"/>
        <end position="42"/>
    </location>
</feature>
<feature type="compositionally biased region" description="Low complexity" evidence="1">
    <location>
        <begin position="65"/>
        <end position="74"/>
    </location>
</feature>
<dbReference type="InterPro" id="IPR033249">
    <property type="entry name" value="CLE_plant"/>
</dbReference>
<dbReference type="PANTHER" id="PTHR34545:SF7">
    <property type="entry name" value="CLAVATA3_ESR (CLE)-RELATED PROTEIN 16"/>
    <property type="match status" value="1"/>
</dbReference>
<reference evidence="3" key="1">
    <citation type="journal article" date="2013" name="Genome Biol.">
        <title>Reference genomes and transcriptomes of Nicotiana sylvestris and Nicotiana tomentosiformis.</title>
        <authorList>
            <person name="Sierro N."/>
            <person name="Battey J.N."/>
            <person name="Ouadi S."/>
            <person name="Bovet L."/>
            <person name="Goepfert S."/>
            <person name="Bakaher N."/>
            <person name="Peitsch M.C."/>
            <person name="Ivanov N.V."/>
        </authorList>
    </citation>
    <scope>NUCLEOTIDE SEQUENCE [LARGE SCALE GENOMIC DNA]</scope>
</reference>
<gene>
    <name evidence="4" type="primary">LOC104230760</name>
</gene>
<protein>
    <submittedName>
        <fullName evidence="4">Uncharacterized protein LOC104230760</fullName>
    </submittedName>
</protein>
<accession>A0A1U7WTL1</accession>
<organism evidence="3 4">
    <name type="scientific">Nicotiana sylvestris</name>
    <name type="common">Wood tobacco</name>
    <name type="synonym">South American tobacco</name>
    <dbReference type="NCBI Taxonomy" id="4096"/>
    <lineage>
        <taxon>Eukaryota</taxon>
        <taxon>Viridiplantae</taxon>
        <taxon>Streptophyta</taxon>
        <taxon>Embryophyta</taxon>
        <taxon>Tracheophyta</taxon>
        <taxon>Spermatophyta</taxon>
        <taxon>Magnoliopsida</taxon>
        <taxon>eudicotyledons</taxon>
        <taxon>Gunneridae</taxon>
        <taxon>Pentapetalae</taxon>
        <taxon>asterids</taxon>
        <taxon>lamiids</taxon>
        <taxon>Solanales</taxon>
        <taxon>Solanaceae</taxon>
        <taxon>Nicotianoideae</taxon>
        <taxon>Nicotianeae</taxon>
        <taxon>Nicotiana</taxon>
    </lineage>
</organism>
<dbReference type="RefSeq" id="XP_009781938.1">
    <property type="nucleotide sequence ID" value="XM_009783636.1"/>
</dbReference>
<dbReference type="PANTHER" id="PTHR34545">
    <property type="entry name" value="CLAVATA3/ESR (CLE)-RELATED PROTEIN 22"/>
    <property type="match status" value="1"/>
</dbReference>
<evidence type="ECO:0000313" key="3">
    <source>
        <dbReference type="Proteomes" id="UP000189701"/>
    </source>
</evidence>
<evidence type="ECO:0000313" key="4">
    <source>
        <dbReference type="RefSeq" id="XP_009781938.1"/>
    </source>
</evidence>
<dbReference type="GO" id="GO:0048731">
    <property type="term" value="P:system development"/>
    <property type="evidence" value="ECO:0007669"/>
    <property type="project" value="InterPro"/>
</dbReference>
<evidence type="ECO:0000256" key="2">
    <source>
        <dbReference type="SAM" id="Phobius"/>
    </source>
</evidence>
<name>A0A1U7WTL1_NICSY</name>
<dbReference type="Proteomes" id="UP000189701">
    <property type="component" value="Unplaced"/>
</dbReference>
<proteinExistence type="predicted"/>
<sequence>MTVPIQEESTTRSHIRSINRGQRIANFWFLLIFSLLCISSTGHPTKAIPRKVTASHAATAAASISNLNQSSSSAHDYVERERKRNNQTNGANKLYEEDKRLVHTGPNPLHN</sequence>
<keyword evidence="2" id="KW-1133">Transmembrane helix</keyword>
<evidence type="ECO:0000256" key="1">
    <source>
        <dbReference type="SAM" id="MobiDB-lite"/>
    </source>
</evidence>
<dbReference type="AlphaFoldDB" id="A0A1U7WTL1"/>
<keyword evidence="2" id="KW-0472">Membrane</keyword>
<reference evidence="4" key="2">
    <citation type="submission" date="2025-08" db="UniProtKB">
        <authorList>
            <consortium name="RefSeq"/>
        </authorList>
    </citation>
    <scope>IDENTIFICATION</scope>
    <source>
        <tissue evidence="4">Leaf</tissue>
    </source>
</reference>
<feature type="region of interest" description="Disordered" evidence="1">
    <location>
        <begin position="65"/>
        <end position="111"/>
    </location>
</feature>
<keyword evidence="3" id="KW-1185">Reference proteome</keyword>